<sequence length="80" mass="9114">MFKMRQMSPVSNHAKLVDLVLSEPLCSDNLLMYGLKIAGLFELPIGYWYHQSELSTVNGSQHYQQVNLIFDGVNSYSKFA</sequence>
<dbReference type="AlphaFoldDB" id="A0AB37RCQ6"/>
<proteinExistence type="predicted"/>
<evidence type="ECO:0000313" key="5">
    <source>
        <dbReference type="Proteomes" id="UP000276249"/>
    </source>
</evidence>
<protein>
    <submittedName>
        <fullName evidence="3">Uncharacterized protein</fullName>
    </submittedName>
</protein>
<evidence type="ECO:0000313" key="1">
    <source>
        <dbReference type="EMBL" id="PRO91573.1"/>
    </source>
</evidence>
<reference evidence="1 4" key="1">
    <citation type="submission" date="2018-03" db="EMBL/GenBank/DDBJ databases">
        <title>Draft Genome Sequences of six Lactobacillus pentosus Strains Isolated from Brines of Traditionally Fermented Spanish-Style Green Table Olives.</title>
        <authorList>
            <person name="Calero-Delgado B."/>
            <person name="Martin-Platero A.M."/>
            <person name="Perez-Pulido A.J."/>
            <person name="Benitez-Cabello A."/>
            <person name="Casimiro-Soriguer C.S."/>
            <person name="Martinez-Bueno M."/>
            <person name="Arroyo-Lopez F.N."/>
            <person name="Rodriguez-Gomez F."/>
            <person name="Bautista-Gallego J."/>
            <person name="Garrido-Fernandez A."/>
            <person name="Jimenez-Diaz R."/>
        </authorList>
    </citation>
    <scope>NUCLEOTIDE SEQUENCE [LARGE SCALE GENOMIC DNA]</scope>
    <source>
        <strain evidence="1 4">IG2</strain>
    </source>
</reference>
<keyword evidence="4" id="KW-1185">Reference proteome</keyword>
<dbReference type="EMBL" id="PVOB01000278">
    <property type="protein sequence ID" value="PRO91573.1"/>
    <property type="molecule type" value="Genomic_DNA"/>
</dbReference>
<dbReference type="Proteomes" id="UP000238378">
    <property type="component" value="Unassembled WGS sequence"/>
</dbReference>
<evidence type="ECO:0000313" key="3">
    <source>
        <dbReference type="EMBL" id="RMW51319.1"/>
    </source>
</evidence>
<dbReference type="Proteomes" id="UP000281061">
    <property type="component" value="Unassembled WGS sequence"/>
</dbReference>
<name>A0AB37RCQ6_LACPE</name>
<dbReference type="EMBL" id="RDCL01000096">
    <property type="protein sequence ID" value="RMW51319.1"/>
    <property type="molecule type" value="Genomic_DNA"/>
</dbReference>
<accession>A0AB37RCQ6</accession>
<evidence type="ECO:0000313" key="2">
    <source>
        <dbReference type="EMBL" id="RMW45203.1"/>
    </source>
</evidence>
<comment type="caution">
    <text evidence="3">The sequence shown here is derived from an EMBL/GenBank/DDBJ whole genome shotgun (WGS) entry which is preliminary data.</text>
</comment>
<organism evidence="3 6">
    <name type="scientific">Lactiplantibacillus pentosus</name>
    <name type="common">Lactobacillus pentosus</name>
    <dbReference type="NCBI Taxonomy" id="1589"/>
    <lineage>
        <taxon>Bacteria</taxon>
        <taxon>Bacillati</taxon>
        <taxon>Bacillota</taxon>
        <taxon>Bacilli</taxon>
        <taxon>Lactobacillales</taxon>
        <taxon>Lactobacillaceae</taxon>
        <taxon>Lactiplantibacillus</taxon>
    </lineage>
</organism>
<evidence type="ECO:0000313" key="6">
    <source>
        <dbReference type="Proteomes" id="UP000281061"/>
    </source>
</evidence>
<dbReference type="Proteomes" id="UP000276249">
    <property type="component" value="Unassembled WGS sequence"/>
</dbReference>
<evidence type="ECO:0000313" key="4">
    <source>
        <dbReference type="Proteomes" id="UP000238378"/>
    </source>
</evidence>
<gene>
    <name evidence="1" type="ORF">C6Y08_15850</name>
    <name evidence="3" type="ORF">D6U17_16745</name>
    <name evidence="2" type="ORF">D6U18_12675</name>
</gene>
<reference evidence="5 6" key="2">
    <citation type="submission" date="2018-10" db="EMBL/GenBank/DDBJ databases">
        <title>Genome sequences of five Lactobacillus pentosus strains isolated from brines of traditionally fermented spanish-style green table olives and differences between them.</title>
        <authorList>
            <person name="Jimenez Diaz R."/>
        </authorList>
    </citation>
    <scope>NUCLEOTIDE SEQUENCE [LARGE SCALE GENOMIC DNA]</scope>
    <source>
        <strain evidence="2 5">IG10</strain>
        <strain evidence="3 6">IG8</strain>
    </source>
</reference>
<dbReference type="EMBL" id="RDCJ01000104">
    <property type="protein sequence ID" value="RMW45203.1"/>
    <property type="molecule type" value="Genomic_DNA"/>
</dbReference>